<dbReference type="AlphaFoldDB" id="A0A9D4TTN5"/>
<dbReference type="InterPro" id="IPR036390">
    <property type="entry name" value="WH_DNA-bd_sf"/>
</dbReference>
<keyword evidence="2" id="KW-0647">Proteasome</keyword>
<comment type="similarity">
    <text evidence="1">Belongs to the proteasome subunit S9 family.</text>
</comment>
<evidence type="ECO:0000256" key="1">
    <source>
        <dbReference type="ARBA" id="ARBA00007454"/>
    </source>
</evidence>
<evidence type="ECO:0000313" key="5">
    <source>
        <dbReference type="Proteomes" id="UP001055712"/>
    </source>
</evidence>
<dbReference type="SUPFAM" id="SSF46785">
    <property type="entry name" value="Winged helix' DNA-binding domain"/>
    <property type="match status" value="1"/>
</dbReference>
<dbReference type="InterPro" id="IPR040773">
    <property type="entry name" value="Rpn6_N"/>
</dbReference>
<dbReference type="SUPFAM" id="SSF48452">
    <property type="entry name" value="TPR-like"/>
    <property type="match status" value="1"/>
</dbReference>
<dbReference type="EMBL" id="SIDB01000003">
    <property type="protein sequence ID" value="KAI3434537.1"/>
    <property type="molecule type" value="Genomic_DNA"/>
</dbReference>
<gene>
    <name evidence="4" type="ORF">D9Q98_002610</name>
</gene>
<dbReference type="Pfam" id="PF18055">
    <property type="entry name" value="RPN6_N"/>
    <property type="match status" value="1"/>
</dbReference>
<organism evidence="4 5">
    <name type="scientific">Chlorella vulgaris</name>
    <name type="common">Green alga</name>
    <dbReference type="NCBI Taxonomy" id="3077"/>
    <lineage>
        <taxon>Eukaryota</taxon>
        <taxon>Viridiplantae</taxon>
        <taxon>Chlorophyta</taxon>
        <taxon>core chlorophytes</taxon>
        <taxon>Trebouxiophyceae</taxon>
        <taxon>Chlorellales</taxon>
        <taxon>Chlorellaceae</taxon>
        <taxon>Chlorella clade</taxon>
        <taxon>Chlorella</taxon>
    </lineage>
</organism>
<accession>A0A9D4TTN5</accession>
<dbReference type="SMART" id="SM00753">
    <property type="entry name" value="PAM"/>
    <property type="match status" value="1"/>
</dbReference>
<dbReference type="PROSITE" id="PS50250">
    <property type="entry name" value="PCI"/>
    <property type="match status" value="1"/>
</dbReference>
<dbReference type="Pfam" id="PF01399">
    <property type="entry name" value="PCI"/>
    <property type="match status" value="1"/>
</dbReference>
<feature type="domain" description="PCI" evidence="3">
    <location>
        <begin position="224"/>
        <end position="392"/>
    </location>
</feature>
<evidence type="ECO:0000259" key="3">
    <source>
        <dbReference type="PROSITE" id="PS50250"/>
    </source>
</evidence>
<dbReference type="OrthoDB" id="1418352at2759"/>
<dbReference type="Proteomes" id="UP001055712">
    <property type="component" value="Unassembled WGS sequence"/>
</dbReference>
<dbReference type="Gene3D" id="1.25.40.570">
    <property type="match status" value="1"/>
</dbReference>
<dbReference type="InterPro" id="IPR011990">
    <property type="entry name" value="TPR-like_helical_dom_sf"/>
</dbReference>
<sequence length="419" mass="45764">MAAAQALATRVSAAREAASSDPDASACALRAVIRAPHANDADCLKIKEEALHHLTDLLVQQQNASALRDLLTDLRQLFVAIPKAKTAKIVRSVIDSIAKVPNSTQLLLEVCKEQIHWATTEKRTFLRQRIEIRLAMLHMQSKDYPAALDLIGKLLTEVKRLDDKLLLVDIHLLESKVHHALNNLPKSRAALTAARTAANAIYIPPSLQADIDTQSGTLHAEEKDYKTAYSYFFEAFEQLSALDNPCAVVVLKYMLLCKIMAGDASDVSAISSSKGGIKYAGADVDAMRVVAKAYQDRSLQGFQATLQSYSRQLSDDPIVHSHLSALYDTLLEQNLVRLIEPFSRVEIAHIASLINLPVGSVEGKLSQMILDKKFAGILDQGVGTLEVFADAAPDVIYPSALASFDSLNRILASLSLKVF</sequence>
<dbReference type="FunFam" id="1.25.40.570:FF:000007">
    <property type="entry name" value="26S proteasome non-ATPase regulatory subunit 11"/>
    <property type="match status" value="1"/>
</dbReference>
<name>A0A9D4TTN5_CHLVU</name>
<dbReference type="GO" id="GO:0030163">
    <property type="term" value="P:protein catabolic process"/>
    <property type="evidence" value="ECO:0007669"/>
    <property type="project" value="UniProtKB-ARBA"/>
</dbReference>
<evidence type="ECO:0000256" key="2">
    <source>
        <dbReference type="ARBA" id="ARBA00022942"/>
    </source>
</evidence>
<dbReference type="GO" id="GO:0000502">
    <property type="term" value="C:proteasome complex"/>
    <property type="evidence" value="ECO:0007669"/>
    <property type="project" value="UniProtKB-KW"/>
</dbReference>
<dbReference type="InterPro" id="IPR050871">
    <property type="entry name" value="26S_Proteasome/COP9_Components"/>
</dbReference>
<reference evidence="4" key="2">
    <citation type="submission" date="2020-11" db="EMBL/GenBank/DDBJ databases">
        <authorList>
            <person name="Cecchin M."/>
            <person name="Marcolungo L."/>
            <person name="Rossato M."/>
            <person name="Girolomoni L."/>
            <person name="Cosentino E."/>
            <person name="Cuine S."/>
            <person name="Li-Beisson Y."/>
            <person name="Delledonne M."/>
            <person name="Ballottari M."/>
        </authorList>
    </citation>
    <scope>NUCLEOTIDE SEQUENCE</scope>
    <source>
        <strain evidence="4">211/11P</strain>
        <tissue evidence="4">Whole cell</tissue>
    </source>
</reference>
<evidence type="ECO:0000313" key="4">
    <source>
        <dbReference type="EMBL" id="KAI3434537.1"/>
    </source>
</evidence>
<comment type="caution">
    <text evidence="4">The sequence shown here is derived from an EMBL/GenBank/DDBJ whole genome shotgun (WGS) entry which is preliminary data.</text>
</comment>
<dbReference type="SMART" id="SM00088">
    <property type="entry name" value="PINT"/>
    <property type="match status" value="1"/>
</dbReference>
<protein>
    <recommendedName>
        <fullName evidence="3">PCI domain-containing protein</fullName>
    </recommendedName>
</protein>
<proteinExistence type="inferred from homology"/>
<keyword evidence="5" id="KW-1185">Reference proteome</keyword>
<dbReference type="InterPro" id="IPR000717">
    <property type="entry name" value="PCI_dom"/>
</dbReference>
<reference evidence="4" key="1">
    <citation type="journal article" date="2019" name="Plant J.">
        <title>Chlorella vulgaris genome assembly and annotation reveals the molecular basis for metabolic acclimation to high light conditions.</title>
        <authorList>
            <person name="Cecchin M."/>
            <person name="Marcolungo L."/>
            <person name="Rossato M."/>
            <person name="Girolomoni L."/>
            <person name="Cosentino E."/>
            <person name="Cuine S."/>
            <person name="Li-Beisson Y."/>
            <person name="Delledonne M."/>
            <person name="Ballottari M."/>
        </authorList>
    </citation>
    <scope>NUCLEOTIDE SEQUENCE</scope>
    <source>
        <strain evidence="4">211/11P</strain>
    </source>
</reference>
<dbReference type="PANTHER" id="PTHR10678">
    <property type="entry name" value="26S PROTEASOME NON-ATPASE REGULATORY SUBUNIT 11/COP9 SIGNALOSOME COMPLEX SUBUNIT 2"/>
    <property type="match status" value="1"/>
</dbReference>